<keyword evidence="4 6" id="KW-0808">Transferase</keyword>
<reference evidence="7" key="1">
    <citation type="submission" date="2024-01" db="EMBL/GenBank/DDBJ databases">
        <title>Bank of Algae and Cyanobacteria of the Azores (BACA) strain genomes.</title>
        <authorList>
            <person name="Luz R."/>
            <person name="Cordeiro R."/>
            <person name="Fonseca A."/>
            <person name="Goncalves V."/>
        </authorList>
    </citation>
    <scope>NUCLEOTIDE SEQUENCE</scope>
    <source>
        <strain evidence="7">BACA0141</strain>
    </source>
</reference>
<protein>
    <recommendedName>
        <fullName evidence="6">Ribosomal RNA small subunit methyltransferase G</fullName>
        <ecNumber evidence="6">2.1.1.-</ecNumber>
    </recommendedName>
    <alternativeName>
        <fullName evidence="6">16S rRNA 7-methylguanosine methyltransferase</fullName>
        <shortName evidence="6">16S rRNA m7G methyltransferase</shortName>
    </alternativeName>
</protein>
<dbReference type="GO" id="GO:0005829">
    <property type="term" value="C:cytosol"/>
    <property type="evidence" value="ECO:0007669"/>
    <property type="project" value="TreeGrafter"/>
</dbReference>
<dbReference type="PANTHER" id="PTHR31760:SF0">
    <property type="entry name" value="S-ADENOSYL-L-METHIONINE-DEPENDENT METHYLTRANSFERASES SUPERFAMILY PROTEIN"/>
    <property type="match status" value="1"/>
</dbReference>
<dbReference type="Proteomes" id="UP001333818">
    <property type="component" value="Unassembled WGS sequence"/>
</dbReference>
<evidence type="ECO:0000256" key="6">
    <source>
        <dbReference type="HAMAP-Rule" id="MF_00074"/>
    </source>
</evidence>
<dbReference type="PANTHER" id="PTHR31760">
    <property type="entry name" value="S-ADENOSYL-L-METHIONINE-DEPENDENT METHYLTRANSFERASES SUPERFAMILY PROTEIN"/>
    <property type="match status" value="1"/>
</dbReference>
<gene>
    <name evidence="6 7" type="primary">rsmG</name>
    <name evidence="7" type="ORF">V2H45_16910</name>
</gene>
<evidence type="ECO:0000256" key="5">
    <source>
        <dbReference type="ARBA" id="ARBA00022691"/>
    </source>
</evidence>
<dbReference type="PIRSF" id="PIRSF003078">
    <property type="entry name" value="GidB"/>
    <property type="match status" value="1"/>
</dbReference>
<comment type="function">
    <text evidence="6">Specifically methylates the N7 position of a guanine in 16S rRNA.</text>
</comment>
<feature type="binding site" evidence="6">
    <location>
        <position position="77"/>
    </location>
    <ligand>
        <name>S-adenosyl-L-methionine</name>
        <dbReference type="ChEBI" id="CHEBI:59789"/>
    </ligand>
</feature>
<comment type="subcellular location">
    <subcellularLocation>
        <location evidence="6">Cytoplasm</location>
    </subcellularLocation>
</comment>
<evidence type="ECO:0000256" key="2">
    <source>
        <dbReference type="ARBA" id="ARBA00022552"/>
    </source>
</evidence>
<keyword evidence="2 6" id="KW-0698">rRNA processing</keyword>
<keyword evidence="8" id="KW-1185">Reference proteome</keyword>
<dbReference type="NCBIfam" id="TIGR00138">
    <property type="entry name" value="rsmG_gidB"/>
    <property type="match status" value="1"/>
</dbReference>
<sequence>MFSQFSHLWQSTLNWQPTAEQELQFERLYNLVLEGNQIQNLTRITEPQDFWEKHLWDSLRGVMPFFGQENLQAIDIGTGAGFPGLPCAIAQPTWQITLLDSRQKKTAFVKQVIEKIQLVNGRTLAGRSEEIGRIQVHRQKYDLALIRAVGSAELCAQYALPFLKSGGQAVLYRGQWSDKEQEELTKACETIGAEIVKVETFFTPLTASIRHCIYLAPYFSTSV</sequence>
<feature type="binding site" evidence="6">
    <location>
        <position position="82"/>
    </location>
    <ligand>
        <name>S-adenosyl-L-methionine</name>
        <dbReference type="ChEBI" id="CHEBI:59789"/>
    </ligand>
</feature>
<keyword evidence="1 6" id="KW-0963">Cytoplasm</keyword>
<keyword evidence="3 6" id="KW-0489">Methyltransferase</keyword>
<evidence type="ECO:0000313" key="8">
    <source>
        <dbReference type="Proteomes" id="UP001333818"/>
    </source>
</evidence>
<proteinExistence type="inferred from homology"/>
<evidence type="ECO:0000256" key="4">
    <source>
        <dbReference type="ARBA" id="ARBA00022679"/>
    </source>
</evidence>
<dbReference type="InterPro" id="IPR003682">
    <property type="entry name" value="rRNA_ssu_MeTfrase_G"/>
</dbReference>
<comment type="caution">
    <text evidence="6">Lacks conserved residue(s) required for the propagation of feature annotation.</text>
</comment>
<feature type="binding site" evidence="6">
    <location>
        <position position="147"/>
    </location>
    <ligand>
        <name>S-adenosyl-L-methionine</name>
        <dbReference type="ChEBI" id="CHEBI:59789"/>
    </ligand>
</feature>
<dbReference type="InterPro" id="IPR029063">
    <property type="entry name" value="SAM-dependent_MTases_sf"/>
</dbReference>
<dbReference type="EMBL" id="JAZBJZ010000077">
    <property type="protein sequence ID" value="MEE3718423.1"/>
    <property type="molecule type" value="Genomic_DNA"/>
</dbReference>
<name>A0AAW9Q688_9CYAN</name>
<dbReference type="HAMAP" id="MF_00074">
    <property type="entry name" value="16SrRNA_methyltr_G"/>
    <property type="match status" value="1"/>
</dbReference>
<dbReference type="Gene3D" id="3.40.50.150">
    <property type="entry name" value="Vaccinia Virus protein VP39"/>
    <property type="match status" value="1"/>
</dbReference>
<dbReference type="RefSeq" id="WP_330484855.1">
    <property type="nucleotide sequence ID" value="NZ_JAZBJZ010000077.1"/>
</dbReference>
<feature type="binding site" evidence="6">
    <location>
        <begin position="128"/>
        <end position="129"/>
    </location>
    <ligand>
        <name>S-adenosyl-L-methionine</name>
        <dbReference type="ChEBI" id="CHEBI:59789"/>
    </ligand>
</feature>
<evidence type="ECO:0000256" key="3">
    <source>
        <dbReference type="ARBA" id="ARBA00022603"/>
    </source>
</evidence>
<comment type="similarity">
    <text evidence="6">Belongs to the methyltransferase superfamily. RNA methyltransferase RsmG family.</text>
</comment>
<dbReference type="EC" id="2.1.1.-" evidence="6"/>
<dbReference type="AlphaFoldDB" id="A0AAW9Q688"/>
<comment type="caution">
    <text evidence="7">The sequence shown here is derived from an EMBL/GenBank/DDBJ whole genome shotgun (WGS) entry which is preliminary data.</text>
</comment>
<organism evidence="7 8">
    <name type="scientific">Tumidithrix elongata BACA0141</name>
    <dbReference type="NCBI Taxonomy" id="2716417"/>
    <lineage>
        <taxon>Bacteria</taxon>
        <taxon>Bacillati</taxon>
        <taxon>Cyanobacteriota</taxon>
        <taxon>Cyanophyceae</taxon>
        <taxon>Pseudanabaenales</taxon>
        <taxon>Pseudanabaenaceae</taxon>
        <taxon>Tumidithrix</taxon>
        <taxon>Tumidithrix elongata</taxon>
    </lineage>
</organism>
<dbReference type="SUPFAM" id="SSF53335">
    <property type="entry name" value="S-adenosyl-L-methionine-dependent methyltransferases"/>
    <property type="match status" value="1"/>
</dbReference>
<dbReference type="GO" id="GO:0070043">
    <property type="term" value="F:rRNA (guanine-N7-)-methyltransferase activity"/>
    <property type="evidence" value="ECO:0007669"/>
    <property type="project" value="UniProtKB-UniRule"/>
</dbReference>
<evidence type="ECO:0000313" key="7">
    <source>
        <dbReference type="EMBL" id="MEE3718423.1"/>
    </source>
</evidence>
<keyword evidence="5 6" id="KW-0949">S-adenosyl-L-methionine</keyword>
<dbReference type="Pfam" id="PF02527">
    <property type="entry name" value="GidB"/>
    <property type="match status" value="1"/>
</dbReference>
<accession>A0AAW9Q688</accession>
<evidence type="ECO:0000256" key="1">
    <source>
        <dbReference type="ARBA" id="ARBA00022490"/>
    </source>
</evidence>